<sequence>DTWRTGESKARTRLELAIGDTEMVHILGAATAAEIWERLCQLKETKGRLGILA</sequence>
<evidence type="ECO:0000313" key="2">
    <source>
        <dbReference type="Proteomes" id="UP000307440"/>
    </source>
</evidence>
<reference evidence="1 2" key="1">
    <citation type="journal article" date="2019" name="Nat. Ecol. Evol.">
        <title>Megaphylogeny resolves global patterns of mushroom evolution.</title>
        <authorList>
            <person name="Varga T."/>
            <person name="Krizsan K."/>
            <person name="Foldi C."/>
            <person name="Dima B."/>
            <person name="Sanchez-Garcia M."/>
            <person name="Sanchez-Ramirez S."/>
            <person name="Szollosi G.J."/>
            <person name="Szarkandi J.G."/>
            <person name="Papp V."/>
            <person name="Albert L."/>
            <person name="Andreopoulos W."/>
            <person name="Angelini C."/>
            <person name="Antonin V."/>
            <person name="Barry K.W."/>
            <person name="Bougher N.L."/>
            <person name="Buchanan P."/>
            <person name="Buyck B."/>
            <person name="Bense V."/>
            <person name="Catcheside P."/>
            <person name="Chovatia M."/>
            <person name="Cooper J."/>
            <person name="Damon W."/>
            <person name="Desjardin D."/>
            <person name="Finy P."/>
            <person name="Geml J."/>
            <person name="Haridas S."/>
            <person name="Hughes K."/>
            <person name="Justo A."/>
            <person name="Karasinski D."/>
            <person name="Kautmanova I."/>
            <person name="Kiss B."/>
            <person name="Kocsube S."/>
            <person name="Kotiranta H."/>
            <person name="LaButti K.M."/>
            <person name="Lechner B.E."/>
            <person name="Liimatainen K."/>
            <person name="Lipzen A."/>
            <person name="Lukacs Z."/>
            <person name="Mihaltcheva S."/>
            <person name="Morgado L.N."/>
            <person name="Niskanen T."/>
            <person name="Noordeloos M.E."/>
            <person name="Ohm R.A."/>
            <person name="Ortiz-Santana B."/>
            <person name="Ovrebo C."/>
            <person name="Racz N."/>
            <person name="Riley R."/>
            <person name="Savchenko A."/>
            <person name="Shiryaev A."/>
            <person name="Soop K."/>
            <person name="Spirin V."/>
            <person name="Szebenyi C."/>
            <person name="Tomsovsky M."/>
            <person name="Tulloss R.E."/>
            <person name="Uehling J."/>
            <person name="Grigoriev I.V."/>
            <person name="Vagvolgyi C."/>
            <person name="Papp T."/>
            <person name="Martin F.M."/>
            <person name="Miettinen O."/>
            <person name="Hibbett D.S."/>
            <person name="Nagy L.G."/>
        </authorList>
    </citation>
    <scope>NUCLEOTIDE SEQUENCE [LARGE SCALE GENOMIC DNA]</scope>
    <source>
        <strain evidence="1 2">CBS 121175</strain>
    </source>
</reference>
<dbReference type="EMBL" id="ML210469">
    <property type="protein sequence ID" value="TFK17727.1"/>
    <property type="molecule type" value="Genomic_DNA"/>
</dbReference>
<organism evidence="1 2">
    <name type="scientific">Coprinopsis marcescibilis</name>
    <name type="common">Agaric fungus</name>
    <name type="synonym">Psathyrella marcescibilis</name>
    <dbReference type="NCBI Taxonomy" id="230819"/>
    <lineage>
        <taxon>Eukaryota</taxon>
        <taxon>Fungi</taxon>
        <taxon>Dikarya</taxon>
        <taxon>Basidiomycota</taxon>
        <taxon>Agaricomycotina</taxon>
        <taxon>Agaricomycetes</taxon>
        <taxon>Agaricomycetidae</taxon>
        <taxon>Agaricales</taxon>
        <taxon>Agaricineae</taxon>
        <taxon>Psathyrellaceae</taxon>
        <taxon>Coprinopsis</taxon>
    </lineage>
</organism>
<dbReference type="Proteomes" id="UP000307440">
    <property type="component" value="Unassembled WGS sequence"/>
</dbReference>
<dbReference type="AlphaFoldDB" id="A0A5C3KDB1"/>
<feature type="non-terminal residue" evidence="1">
    <location>
        <position position="1"/>
    </location>
</feature>
<evidence type="ECO:0000313" key="1">
    <source>
        <dbReference type="EMBL" id="TFK17727.1"/>
    </source>
</evidence>
<name>A0A5C3KDB1_COPMA</name>
<dbReference type="OrthoDB" id="2847449at2759"/>
<dbReference type="Pfam" id="PF14223">
    <property type="entry name" value="Retrotran_gag_2"/>
    <property type="match status" value="1"/>
</dbReference>
<proteinExistence type="predicted"/>
<gene>
    <name evidence="1" type="ORF">FA15DRAFT_547051</name>
</gene>
<keyword evidence="2" id="KW-1185">Reference proteome</keyword>
<protein>
    <submittedName>
        <fullName evidence="1">Uncharacterized protein</fullName>
    </submittedName>
</protein>
<dbReference type="STRING" id="230819.A0A5C3KDB1"/>
<feature type="non-terminal residue" evidence="1">
    <location>
        <position position="53"/>
    </location>
</feature>
<accession>A0A5C3KDB1</accession>